<proteinExistence type="predicted"/>
<comment type="caution">
    <text evidence="1">The sequence shown here is derived from an EMBL/GenBank/DDBJ whole genome shotgun (WGS) entry which is preliminary data.</text>
</comment>
<dbReference type="EMBL" id="DWYA01000077">
    <property type="protein sequence ID" value="HJB40466.1"/>
    <property type="molecule type" value="Genomic_DNA"/>
</dbReference>
<dbReference type="AlphaFoldDB" id="A0A9D2M2Y2"/>
<protein>
    <submittedName>
        <fullName evidence="1">Uncharacterized protein</fullName>
    </submittedName>
</protein>
<dbReference type="Proteomes" id="UP000824209">
    <property type="component" value="Unassembled WGS sequence"/>
</dbReference>
<accession>A0A9D2M2Y2</accession>
<organism evidence="1 2">
    <name type="scientific">Candidatus Ruthenibacterium avium</name>
    <dbReference type="NCBI Taxonomy" id="2838751"/>
    <lineage>
        <taxon>Bacteria</taxon>
        <taxon>Bacillati</taxon>
        <taxon>Bacillota</taxon>
        <taxon>Clostridia</taxon>
        <taxon>Eubacteriales</taxon>
        <taxon>Oscillospiraceae</taxon>
        <taxon>Ruthenibacterium</taxon>
    </lineage>
</organism>
<sequence length="536" mass="59561">MADLLKVMTPVINKNQPVQPNMPTDAPGILNIQNTEKVIQTHNQTNLSQEHNNGLENSSAPAMLLSLLKDPAVAASYLKNISFLEEIFKLLPANNRSMTAEIEQLFGGMMMNEQEIAPEMMRQGETATLLRGELFDFLRQINEKAAPRSDLQAAIANFLRAANGLLCRQDIQGAVYNNLLYLKKSLHSSKDLSAKLDRLLAQLAEETPQAGQQSASALNEAMQQAKQMASGQAAQMAGGAQTAHTDEELSALKQALEKPVETSEGKQTMKNVEDFPALKREILSFLSDVESSILYNSKMDKVLSILKYNLSRYTASEDYFHESAFFLRQHLSGPQRRMFSGLIDGFLAGLREGRFHPELKDGTSRVMDTLTKLLGIQAANERLSAGDEAKVEQILHSLLSSPCNFTPLLHFIIPVDHLGSRAFAEIWVNPDSDEKDMPKGAGKGVHFLLVIDSEGVGRFEADVYVHDKDRVVDFQLFCPPGLESTFSQMSKPLAQMFTAMDYRAGSMRFDALERPRSLMEAFKSLPYKRMGLDVKV</sequence>
<name>A0A9D2M2Y2_9FIRM</name>
<reference evidence="1" key="2">
    <citation type="submission" date="2021-04" db="EMBL/GenBank/DDBJ databases">
        <authorList>
            <person name="Gilroy R."/>
        </authorList>
    </citation>
    <scope>NUCLEOTIDE SEQUENCE</scope>
    <source>
        <strain evidence="1">ChiBcec8-14828</strain>
    </source>
</reference>
<evidence type="ECO:0000313" key="1">
    <source>
        <dbReference type="EMBL" id="HJB40466.1"/>
    </source>
</evidence>
<evidence type="ECO:0000313" key="2">
    <source>
        <dbReference type="Proteomes" id="UP000824209"/>
    </source>
</evidence>
<gene>
    <name evidence="1" type="ORF">H9943_08745</name>
</gene>
<reference evidence="1" key="1">
    <citation type="journal article" date="2021" name="PeerJ">
        <title>Extensive microbial diversity within the chicken gut microbiome revealed by metagenomics and culture.</title>
        <authorList>
            <person name="Gilroy R."/>
            <person name="Ravi A."/>
            <person name="Getino M."/>
            <person name="Pursley I."/>
            <person name="Horton D.L."/>
            <person name="Alikhan N.F."/>
            <person name="Baker D."/>
            <person name="Gharbi K."/>
            <person name="Hall N."/>
            <person name="Watson M."/>
            <person name="Adriaenssens E.M."/>
            <person name="Foster-Nyarko E."/>
            <person name="Jarju S."/>
            <person name="Secka A."/>
            <person name="Antonio M."/>
            <person name="Oren A."/>
            <person name="Chaudhuri R.R."/>
            <person name="La Ragione R."/>
            <person name="Hildebrand F."/>
            <person name="Pallen M.J."/>
        </authorList>
    </citation>
    <scope>NUCLEOTIDE SEQUENCE</scope>
    <source>
        <strain evidence="1">ChiBcec8-14828</strain>
    </source>
</reference>